<name>A0A1F6BGV1_9BACT</name>
<protein>
    <recommendedName>
        <fullName evidence="3">PAS domain-containing protein</fullName>
    </recommendedName>
</protein>
<dbReference type="EMBL" id="MFKE01000002">
    <property type="protein sequence ID" value="OGG36012.1"/>
    <property type="molecule type" value="Genomic_DNA"/>
</dbReference>
<dbReference type="AlphaFoldDB" id="A0A1F6BGV1"/>
<gene>
    <name evidence="1" type="ORF">A2363_00825</name>
</gene>
<reference evidence="1 2" key="1">
    <citation type="journal article" date="2016" name="Nat. Commun.">
        <title>Thousands of microbial genomes shed light on interconnected biogeochemical processes in an aquifer system.</title>
        <authorList>
            <person name="Anantharaman K."/>
            <person name="Brown C.T."/>
            <person name="Hug L.A."/>
            <person name="Sharon I."/>
            <person name="Castelle C.J."/>
            <person name="Probst A.J."/>
            <person name="Thomas B.C."/>
            <person name="Singh A."/>
            <person name="Wilkins M.J."/>
            <person name="Karaoz U."/>
            <person name="Brodie E.L."/>
            <person name="Williams K.H."/>
            <person name="Hubbard S.S."/>
            <person name="Banfield J.F."/>
        </authorList>
    </citation>
    <scope>NUCLEOTIDE SEQUENCE [LARGE SCALE GENOMIC DNA]</scope>
</reference>
<evidence type="ECO:0008006" key="3">
    <source>
        <dbReference type="Google" id="ProtNLM"/>
    </source>
</evidence>
<accession>A0A1F6BGV1</accession>
<dbReference type="STRING" id="1798401.A2363_00825"/>
<proteinExistence type="predicted"/>
<organism evidence="1 2">
    <name type="scientific">Candidatus Gottesmanbacteria bacterium RIFOXYB1_FULL_47_11</name>
    <dbReference type="NCBI Taxonomy" id="1798401"/>
    <lineage>
        <taxon>Bacteria</taxon>
        <taxon>Candidatus Gottesmaniibacteriota</taxon>
    </lineage>
</organism>
<dbReference type="Proteomes" id="UP000176186">
    <property type="component" value="Unassembled WGS sequence"/>
</dbReference>
<evidence type="ECO:0000313" key="1">
    <source>
        <dbReference type="EMBL" id="OGG36012.1"/>
    </source>
</evidence>
<evidence type="ECO:0000313" key="2">
    <source>
        <dbReference type="Proteomes" id="UP000176186"/>
    </source>
</evidence>
<sequence>MGNKNHEVQSGVDTLGHTFHVVKKNAGFLWLGARVQVIENGKVTDEATVYGYTLEAMRRHQEAEADYLISRVLEATFPSARMGPVVVTDNAHIIQTNAKLAKRFQRPHPVE</sequence>
<comment type="caution">
    <text evidence="1">The sequence shown here is derived from an EMBL/GenBank/DDBJ whole genome shotgun (WGS) entry which is preliminary data.</text>
</comment>